<evidence type="ECO:0008006" key="3">
    <source>
        <dbReference type="Google" id="ProtNLM"/>
    </source>
</evidence>
<comment type="caution">
    <text evidence="1">The sequence shown here is derived from an EMBL/GenBank/DDBJ whole genome shotgun (WGS) entry which is preliminary data.</text>
</comment>
<organism evidence="1 2">
    <name type="scientific">Luteimonas notoginsengisoli</name>
    <dbReference type="NCBI Taxonomy" id="1578200"/>
    <lineage>
        <taxon>Bacteria</taxon>
        <taxon>Pseudomonadati</taxon>
        <taxon>Pseudomonadota</taxon>
        <taxon>Gammaproteobacteria</taxon>
        <taxon>Lysobacterales</taxon>
        <taxon>Lysobacteraceae</taxon>
        <taxon>Luteimonas</taxon>
    </lineage>
</organism>
<gene>
    <name evidence="1" type="ORF">ACFOM9_02860</name>
</gene>
<sequence>MGRHKGHPAIEAIAELSDADLRERVRHLSKAVPYLQTQLAFARREQRRRRRREAAKA</sequence>
<dbReference type="Proteomes" id="UP001595724">
    <property type="component" value="Unassembled WGS sequence"/>
</dbReference>
<accession>A0ABV7UQR4</accession>
<proteinExistence type="predicted"/>
<evidence type="ECO:0000313" key="1">
    <source>
        <dbReference type="EMBL" id="MFC3659018.1"/>
    </source>
</evidence>
<name>A0ABV7UQR4_9GAMM</name>
<protein>
    <recommendedName>
        <fullName evidence="3">Integrase</fullName>
    </recommendedName>
</protein>
<keyword evidence="2" id="KW-1185">Reference proteome</keyword>
<evidence type="ECO:0000313" key="2">
    <source>
        <dbReference type="Proteomes" id="UP001595724"/>
    </source>
</evidence>
<dbReference type="EMBL" id="JBHRYF010000001">
    <property type="protein sequence ID" value="MFC3659018.1"/>
    <property type="molecule type" value="Genomic_DNA"/>
</dbReference>
<reference evidence="2" key="1">
    <citation type="journal article" date="2019" name="Int. J. Syst. Evol. Microbiol.">
        <title>The Global Catalogue of Microorganisms (GCM) 10K type strain sequencing project: providing services to taxonomists for standard genome sequencing and annotation.</title>
        <authorList>
            <consortium name="The Broad Institute Genomics Platform"/>
            <consortium name="The Broad Institute Genome Sequencing Center for Infectious Disease"/>
            <person name="Wu L."/>
            <person name="Ma J."/>
        </authorList>
    </citation>
    <scope>NUCLEOTIDE SEQUENCE [LARGE SCALE GENOMIC DNA]</scope>
    <source>
        <strain evidence="2">KCTC 42211</strain>
    </source>
</reference>
<dbReference type="RefSeq" id="WP_386705986.1">
    <property type="nucleotide sequence ID" value="NZ_JBHRYF010000001.1"/>
</dbReference>